<feature type="non-terminal residue" evidence="4">
    <location>
        <position position="1"/>
    </location>
</feature>
<comment type="cofactor">
    <cofactor evidence="2">
        <name>Mg(2+)</name>
        <dbReference type="ChEBI" id="CHEBI:18420"/>
    </cofactor>
</comment>
<evidence type="ECO:0000259" key="3">
    <source>
        <dbReference type="PROSITE" id="PS51705"/>
    </source>
</evidence>
<accession>A0AAD3E0Y8</accession>
<feature type="binding site" evidence="1">
    <location>
        <begin position="200"/>
        <end position="204"/>
    </location>
    <ligand>
        <name>GTP</name>
        <dbReference type="ChEBI" id="CHEBI:37565"/>
    </ligand>
</feature>
<comment type="caution">
    <text evidence="4">The sequence shown here is derived from an EMBL/GenBank/DDBJ whole genome shotgun (WGS) entry which is preliminary data.</text>
</comment>
<dbReference type="CDD" id="cd01878">
    <property type="entry name" value="HflX"/>
    <property type="match status" value="1"/>
</dbReference>
<dbReference type="InterPro" id="IPR006073">
    <property type="entry name" value="GTP-bd"/>
</dbReference>
<dbReference type="GO" id="GO:0005525">
    <property type="term" value="F:GTP binding"/>
    <property type="evidence" value="ECO:0007669"/>
    <property type="project" value="UniProtKB-KW"/>
</dbReference>
<dbReference type="InterPro" id="IPR030394">
    <property type="entry name" value="G_HFLX_dom"/>
</dbReference>
<feature type="domain" description="Hflx-type G" evidence="3">
    <location>
        <begin position="165"/>
        <end position="322"/>
    </location>
</feature>
<feature type="binding site" evidence="1">
    <location>
        <begin position="171"/>
        <end position="178"/>
    </location>
    <ligand>
        <name>GTP</name>
        <dbReference type="ChEBI" id="CHEBI:37565"/>
    </ligand>
</feature>
<dbReference type="PANTHER" id="PTHR10229:SF8">
    <property type="entry name" value="GTPASE HFLX"/>
    <property type="match status" value="1"/>
</dbReference>
<dbReference type="InterPro" id="IPR032305">
    <property type="entry name" value="GTP-bd_M"/>
</dbReference>
<gene>
    <name evidence="4" type="ORF">Agub_g13888</name>
</gene>
<protein>
    <recommendedName>
        <fullName evidence="3">Hflx-type G domain-containing protein</fullName>
    </recommendedName>
</protein>
<dbReference type="Gene3D" id="3.40.50.300">
    <property type="entry name" value="P-loop containing nucleotide triphosphate hydrolases"/>
    <property type="match status" value="1"/>
</dbReference>
<dbReference type="InterPro" id="IPR027417">
    <property type="entry name" value="P-loop_NTPase"/>
</dbReference>
<evidence type="ECO:0000256" key="1">
    <source>
        <dbReference type="PIRSR" id="PIRSR006809-1"/>
    </source>
</evidence>
<feature type="binding site" evidence="1">
    <location>
        <begin position="223"/>
        <end position="226"/>
    </location>
    <ligand>
        <name>GTP</name>
        <dbReference type="ChEBI" id="CHEBI:37565"/>
    </ligand>
</feature>
<keyword evidence="2" id="KW-0479">Metal-binding</keyword>
<feature type="binding site" evidence="2">
    <location>
        <position position="202"/>
    </location>
    <ligand>
        <name>Mg(2+)</name>
        <dbReference type="ChEBI" id="CHEBI:18420"/>
    </ligand>
</feature>
<dbReference type="SUPFAM" id="SSF52540">
    <property type="entry name" value="P-loop containing nucleoside triphosphate hydrolases"/>
    <property type="match status" value="1"/>
</dbReference>
<dbReference type="GO" id="GO:0043022">
    <property type="term" value="F:ribosome binding"/>
    <property type="evidence" value="ECO:0007669"/>
    <property type="project" value="TreeGrafter"/>
</dbReference>
<dbReference type="Proteomes" id="UP001054857">
    <property type="component" value="Unassembled WGS sequence"/>
</dbReference>
<sequence>FVNAVLTPLQERHLEASLQRPVVDRVGLIIRLFAQRAHTREARLQVELASLTYQLPRLVRVRTPDGSRGGFGAGAAFGTPADGWNFASGGGGGGGGGPALQVVSARQRGASGAGGLGGGGGAGDPELRRQRYRIQSRVAALRRQLREVAEARSVQRRGRRAAGLPTVGIVGYTNVGKTSLARVLCSRGSSSLPPPADMLFATLDPAVRRAWLPTHGTAVAVSDTVGFIRDLPIGLVAAFRATLEEVVAADLLLHVLDASSPNVAEQRSAVLAVLRQLGVDEHTLACRTIEVWNKVDLLGKGDERVNAAEGGGGDGQRWWLKG</sequence>
<dbReference type="InterPro" id="IPR016496">
    <property type="entry name" value="GTPase_HflX"/>
</dbReference>
<feature type="non-terminal residue" evidence="4">
    <location>
        <position position="322"/>
    </location>
</feature>
<dbReference type="PRINTS" id="PR00326">
    <property type="entry name" value="GTP1OBG"/>
</dbReference>
<dbReference type="AlphaFoldDB" id="A0AAD3E0Y8"/>
<dbReference type="PROSITE" id="PS51705">
    <property type="entry name" value="G_HFLX"/>
    <property type="match status" value="1"/>
</dbReference>
<dbReference type="Gene3D" id="3.40.50.11060">
    <property type="entry name" value="GTPase HflX, N-terminal domain"/>
    <property type="match status" value="1"/>
</dbReference>
<name>A0AAD3E0Y8_9CHLO</name>
<proteinExistence type="predicted"/>
<dbReference type="EMBL" id="BMAR01000050">
    <property type="protein sequence ID" value="GFR51478.1"/>
    <property type="molecule type" value="Genomic_DNA"/>
</dbReference>
<organism evidence="4 5">
    <name type="scientific">Astrephomene gubernaculifera</name>
    <dbReference type="NCBI Taxonomy" id="47775"/>
    <lineage>
        <taxon>Eukaryota</taxon>
        <taxon>Viridiplantae</taxon>
        <taxon>Chlorophyta</taxon>
        <taxon>core chlorophytes</taxon>
        <taxon>Chlorophyceae</taxon>
        <taxon>CS clade</taxon>
        <taxon>Chlamydomonadales</taxon>
        <taxon>Astrephomenaceae</taxon>
        <taxon>Astrephomene</taxon>
    </lineage>
</organism>
<feature type="binding site" evidence="1">
    <location>
        <begin position="293"/>
        <end position="296"/>
    </location>
    <ligand>
        <name>GTP</name>
        <dbReference type="ChEBI" id="CHEBI:37565"/>
    </ligand>
</feature>
<dbReference type="InterPro" id="IPR042108">
    <property type="entry name" value="GTPase_HflX_N_sf"/>
</dbReference>
<evidence type="ECO:0000313" key="4">
    <source>
        <dbReference type="EMBL" id="GFR51478.1"/>
    </source>
</evidence>
<dbReference type="GO" id="GO:0046872">
    <property type="term" value="F:metal ion binding"/>
    <property type="evidence" value="ECO:0007669"/>
    <property type="project" value="UniProtKB-KW"/>
</dbReference>
<dbReference type="Pfam" id="PF16360">
    <property type="entry name" value="GTP-bdg_M"/>
    <property type="match status" value="1"/>
</dbReference>
<dbReference type="Pfam" id="PF01926">
    <property type="entry name" value="MMR_HSR1"/>
    <property type="match status" value="1"/>
</dbReference>
<evidence type="ECO:0000256" key="2">
    <source>
        <dbReference type="PIRSR" id="PIRSR006809-2"/>
    </source>
</evidence>
<keyword evidence="1" id="KW-0547">Nucleotide-binding</keyword>
<keyword evidence="1" id="KW-0342">GTP-binding</keyword>
<dbReference type="PIRSF" id="PIRSF006809">
    <property type="entry name" value="GTP-binding_hflX_prd"/>
    <property type="match status" value="1"/>
</dbReference>
<reference evidence="4 5" key="1">
    <citation type="journal article" date="2021" name="Sci. Rep.">
        <title>Genome sequencing of the multicellular alga Astrephomene provides insights into convergent evolution of germ-soma differentiation.</title>
        <authorList>
            <person name="Yamashita S."/>
            <person name="Yamamoto K."/>
            <person name="Matsuzaki R."/>
            <person name="Suzuki S."/>
            <person name="Yamaguchi H."/>
            <person name="Hirooka S."/>
            <person name="Minakuchi Y."/>
            <person name="Miyagishima S."/>
            <person name="Kawachi M."/>
            <person name="Toyoda A."/>
            <person name="Nozaki H."/>
        </authorList>
    </citation>
    <scope>NUCLEOTIDE SEQUENCE [LARGE SCALE GENOMIC DNA]</scope>
    <source>
        <strain evidence="4 5">NIES-4017</strain>
    </source>
</reference>
<dbReference type="PANTHER" id="PTHR10229">
    <property type="entry name" value="GTP-BINDING PROTEIN HFLX"/>
    <property type="match status" value="1"/>
</dbReference>
<evidence type="ECO:0000313" key="5">
    <source>
        <dbReference type="Proteomes" id="UP001054857"/>
    </source>
</evidence>
<keyword evidence="2" id="KW-0460">Magnesium</keyword>
<feature type="binding site" evidence="2">
    <location>
        <position position="178"/>
    </location>
    <ligand>
        <name>Mg(2+)</name>
        <dbReference type="ChEBI" id="CHEBI:18420"/>
    </ligand>
</feature>
<keyword evidence="5" id="KW-1185">Reference proteome</keyword>
<dbReference type="GO" id="GO:0005737">
    <property type="term" value="C:cytoplasm"/>
    <property type="evidence" value="ECO:0007669"/>
    <property type="project" value="TreeGrafter"/>
</dbReference>